<dbReference type="OrthoDB" id="9802792at2"/>
<evidence type="ECO:0000313" key="3">
    <source>
        <dbReference type="Proteomes" id="UP000192739"/>
    </source>
</evidence>
<dbReference type="STRING" id="28445.BHQ20_01550"/>
<accession>A0A1E3SLR2</accession>
<dbReference type="PANTHER" id="PTHR40606">
    <property type="match status" value="1"/>
</dbReference>
<sequence length="61" mass="6478">MAAKFEIFNDARGEFRFRLKAANGEVIASSEGYKSKAAAQNGIESVRTNAPAATLVDQTTG</sequence>
<dbReference type="Proteomes" id="UP000192739">
    <property type="component" value="Unassembled WGS sequence"/>
</dbReference>
<evidence type="ECO:0000313" key="2">
    <source>
        <dbReference type="EMBL" id="ORB06837.1"/>
    </source>
</evidence>
<comment type="caution">
    <text evidence="2">The sequence shown here is derived from an EMBL/GenBank/DDBJ whole genome shotgun (WGS) entry which is preliminary data.</text>
</comment>
<keyword evidence="3" id="KW-1185">Reference proteome</keyword>
<name>A0A1E3SLR2_MYCIE</name>
<dbReference type="AlphaFoldDB" id="A0A1E3SLR2"/>
<dbReference type="EMBL" id="MVHT01000022">
    <property type="protein sequence ID" value="ORB06837.1"/>
    <property type="molecule type" value="Genomic_DNA"/>
</dbReference>
<evidence type="ECO:0000259" key="1">
    <source>
        <dbReference type="Pfam" id="PF07411"/>
    </source>
</evidence>
<dbReference type="RefSeq" id="WP_069417334.1">
    <property type="nucleotide sequence ID" value="NZ_CBCRZH010000083.1"/>
</dbReference>
<dbReference type="PANTHER" id="PTHR40606:SF1">
    <property type="entry name" value="UPF0339 PROTEIN YEGP"/>
    <property type="match status" value="1"/>
</dbReference>
<reference evidence="2 3" key="1">
    <citation type="submission" date="2017-02" db="EMBL/GenBank/DDBJ databases">
        <title>The new phylogeny of genus Mycobacterium.</title>
        <authorList>
            <person name="Tortoli E."/>
            <person name="Trovato A."/>
            <person name="Cirillo D.M."/>
        </authorList>
    </citation>
    <scope>NUCLEOTIDE SEQUENCE [LARGE SCALE GENOMIC DNA]</scope>
    <source>
        <strain evidence="2 3">DSM 44049</strain>
    </source>
</reference>
<feature type="domain" description="DUF1508" evidence="1">
    <location>
        <begin position="10"/>
        <end position="57"/>
    </location>
</feature>
<proteinExistence type="predicted"/>
<dbReference type="SUPFAM" id="SSF160113">
    <property type="entry name" value="YegP-like"/>
    <property type="match status" value="1"/>
</dbReference>
<dbReference type="InterPro" id="IPR010879">
    <property type="entry name" value="DUF1508"/>
</dbReference>
<organism evidence="2 3">
    <name type="scientific">Mycobacterium intermedium</name>
    <dbReference type="NCBI Taxonomy" id="28445"/>
    <lineage>
        <taxon>Bacteria</taxon>
        <taxon>Bacillati</taxon>
        <taxon>Actinomycetota</taxon>
        <taxon>Actinomycetes</taxon>
        <taxon>Mycobacteriales</taxon>
        <taxon>Mycobacteriaceae</taxon>
        <taxon>Mycobacterium</taxon>
        <taxon>Mycobacterium simiae complex</taxon>
    </lineage>
</organism>
<dbReference type="Pfam" id="PF07411">
    <property type="entry name" value="DUF1508"/>
    <property type="match status" value="1"/>
</dbReference>
<dbReference type="InterPro" id="IPR036913">
    <property type="entry name" value="YegP-like_sf"/>
</dbReference>
<gene>
    <name evidence="2" type="ORF">BST27_10525</name>
</gene>
<dbReference type="InterPro" id="IPR051141">
    <property type="entry name" value="UPF0339_domain"/>
</dbReference>
<protein>
    <submittedName>
        <fullName evidence="2">DUF1508 domain-containing protein</fullName>
    </submittedName>
</protein>
<dbReference type="Gene3D" id="3.30.160.160">
    <property type="entry name" value="YegP-like"/>
    <property type="match status" value="1"/>
</dbReference>